<name>A0A4Q7YZY9_9BACT</name>
<keyword evidence="6" id="KW-0808">Transferase</keyword>
<dbReference type="PANTHER" id="PTHR12714:SF9">
    <property type="entry name" value="PROTEIN-S-ISOPRENYLCYSTEINE O-METHYLTRANSFERASE"/>
    <property type="match status" value="1"/>
</dbReference>
<feature type="transmembrane region" description="Helical" evidence="5">
    <location>
        <begin position="123"/>
        <end position="146"/>
    </location>
</feature>
<protein>
    <submittedName>
        <fullName evidence="6">Protein-S-isoprenylcysteine O-methyltransferase Ste14</fullName>
    </submittedName>
</protein>
<evidence type="ECO:0000256" key="3">
    <source>
        <dbReference type="ARBA" id="ARBA00022989"/>
    </source>
</evidence>
<dbReference type="Gene3D" id="1.20.120.1630">
    <property type="match status" value="1"/>
</dbReference>
<dbReference type="EMBL" id="SHKW01000001">
    <property type="protein sequence ID" value="RZU42861.1"/>
    <property type="molecule type" value="Genomic_DNA"/>
</dbReference>
<dbReference type="Pfam" id="PF04191">
    <property type="entry name" value="PEMT"/>
    <property type="match status" value="1"/>
</dbReference>
<sequence>MAVLGSLVIAAGTFLWLLPFLIAKRGAGSAIAVDRRARWGLLIQVVGYAMMLLGGFWTVDHLSWRILAGACFFALAALLSWTATQALGRQLRFDAAIHVEHKLVRTGPYRVIRHPIYGSMLCLLWGIGLVTAPAWLFLAATAVFLVGTEIRVRIEDGLLKRRFGNEFDQFRRSVPAYLPPVR</sequence>
<dbReference type="GO" id="GO:0012505">
    <property type="term" value="C:endomembrane system"/>
    <property type="evidence" value="ECO:0007669"/>
    <property type="project" value="UniProtKB-SubCell"/>
</dbReference>
<dbReference type="InterPro" id="IPR007318">
    <property type="entry name" value="Phopholipid_MeTrfase"/>
</dbReference>
<evidence type="ECO:0000313" key="7">
    <source>
        <dbReference type="Proteomes" id="UP000292958"/>
    </source>
</evidence>
<dbReference type="GO" id="GO:0008168">
    <property type="term" value="F:methyltransferase activity"/>
    <property type="evidence" value="ECO:0007669"/>
    <property type="project" value="UniProtKB-KW"/>
</dbReference>
<evidence type="ECO:0000256" key="4">
    <source>
        <dbReference type="ARBA" id="ARBA00023136"/>
    </source>
</evidence>
<dbReference type="RefSeq" id="WP_130420982.1">
    <property type="nucleotide sequence ID" value="NZ_SHKW01000001.1"/>
</dbReference>
<dbReference type="PANTHER" id="PTHR12714">
    <property type="entry name" value="PROTEIN-S ISOPRENYLCYSTEINE O-METHYLTRANSFERASE"/>
    <property type="match status" value="1"/>
</dbReference>
<keyword evidence="2 5" id="KW-0812">Transmembrane</keyword>
<keyword evidence="6" id="KW-0489">Methyltransferase</keyword>
<evidence type="ECO:0000256" key="2">
    <source>
        <dbReference type="ARBA" id="ARBA00022692"/>
    </source>
</evidence>
<evidence type="ECO:0000256" key="5">
    <source>
        <dbReference type="SAM" id="Phobius"/>
    </source>
</evidence>
<evidence type="ECO:0000313" key="6">
    <source>
        <dbReference type="EMBL" id="RZU42861.1"/>
    </source>
</evidence>
<dbReference type="AlphaFoldDB" id="A0A4Q7YZY9"/>
<evidence type="ECO:0000256" key="1">
    <source>
        <dbReference type="ARBA" id="ARBA00004127"/>
    </source>
</evidence>
<comment type="caution">
    <text evidence="6">The sequence shown here is derived from an EMBL/GenBank/DDBJ whole genome shotgun (WGS) entry which is preliminary data.</text>
</comment>
<keyword evidence="3 5" id="KW-1133">Transmembrane helix</keyword>
<reference evidence="6 7" key="1">
    <citation type="submission" date="2019-02" db="EMBL/GenBank/DDBJ databases">
        <title>Genomic Encyclopedia of Archaeal and Bacterial Type Strains, Phase II (KMG-II): from individual species to whole genera.</title>
        <authorList>
            <person name="Goeker M."/>
        </authorList>
    </citation>
    <scope>NUCLEOTIDE SEQUENCE [LARGE SCALE GENOMIC DNA]</scope>
    <source>
        <strain evidence="6 7">DSM 18101</strain>
    </source>
</reference>
<accession>A0A4Q7YZY9</accession>
<feature type="transmembrane region" description="Helical" evidence="5">
    <location>
        <begin position="66"/>
        <end position="84"/>
    </location>
</feature>
<proteinExistence type="predicted"/>
<comment type="subcellular location">
    <subcellularLocation>
        <location evidence="1">Endomembrane system</location>
        <topology evidence="1">Multi-pass membrane protein</topology>
    </subcellularLocation>
</comment>
<feature type="transmembrane region" description="Helical" evidence="5">
    <location>
        <begin position="39"/>
        <end position="59"/>
    </location>
</feature>
<dbReference type="OrthoDB" id="5471300at2"/>
<dbReference type="GO" id="GO:0032259">
    <property type="term" value="P:methylation"/>
    <property type="evidence" value="ECO:0007669"/>
    <property type="project" value="UniProtKB-KW"/>
</dbReference>
<dbReference type="Proteomes" id="UP000292958">
    <property type="component" value="Unassembled WGS sequence"/>
</dbReference>
<keyword evidence="4 5" id="KW-0472">Membrane</keyword>
<keyword evidence="7" id="KW-1185">Reference proteome</keyword>
<gene>
    <name evidence="6" type="ORF">BDD14_4459</name>
</gene>
<organism evidence="6 7">
    <name type="scientific">Edaphobacter modestus</name>
    <dbReference type="NCBI Taxonomy" id="388466"/>
    <lineage>
        <taxon>Bacteria</taxon>
        <taxon>Pseudomonadati</taxon>
        <taxon>Acidobacteriota</taxon>
        <taxon>Terriglobia</taxon>
        <taxon>Terriglobales</taxon>
        <taxon>Acidobacteriaceae</taxon>
        <taxon>Edaphobacter</taxon>
    </lineage>
</organism>